<protein>
    <submittedName>
        <fullName evidence="1">CAZy families GT26 protein</fullName>
    </submittedName>
</protein>
<dbReference type="EMBL" id="KF122908">
    <property type="protein sequence ID" value="AIA90207.1"/>
    <property type="molecule type" value="Genomic_DNA"/>
</dbReference>
<feature type="non-terminal residue" evidence="1">
    <location>
        <position position="120"/>
    </location>
</feature>
<accession>A0A060C5H4</accession>
<name>A0A060C5H4_9SPHN</name>
<sequence>MAEPAARPPPATGFSYLVTPNVDHIVQLSRRPELAPAYDGADWRMCDSRIVEKLGRLRGLELACYPGADLVRDLLEDSRARKLKIAAVGPSPAHFRLLCQKFPELDLHLVEAPFMTRGSA</sequence>
<organism evidence="1">
    <name type="scientific">uncultured Sphingomonas sp</name>
    <dbReference type="NCBI Taxonomy" id="158754"/>
    <lineage>
        <taxon>Bacteria</taxon>
        <taxon>Pseudomonadati</taxon>
        <taxon>Pseudomonadota</taxon>
        <taxon>Alphaproteobacteria</taxon>
        <taxon>Sphingomonadales</taxon>
        <taxon>Sphingomonadaceae</taxon>
        <taxon>Sphingomonas</taxon>
        <taxon>environmental samples</taxon>
    </lineage>
</organism>
<dbReference type="AlphaFoldDB" id="A0A060C5H4"/>
<reference evidence="1" key="1">
    <citation type="journal article" date="2013" name="Environ. Microbiol.">
        <title>Seasonally variable intestinal metagenomes of the red palm weevil (Rhynchophorus ferrugineus).</title>
        <authorList>
            <person name="Jia S."/>
            <person name="Zhang X."/>
            <person name="Zhang G."/>
            <person name="Yin A."/>
            <person name="Zhang S."/>
            <person name="Li F."/>
            <person name="Wang L."/>
            <person name="Zhao D."/>
            <person name="Yun Q."/>
            <person name="Tala"/>
            <person name="Wang J."/>
            <person name="Sun G."/>
            <person name="Baabdullah M."/>
            <person name="Yu X."/>
            <person name="Hu S."/>
            <person name="Al-Mssallem I.S."/>
            <person name="Yu J."/>
        </authorList>
    </citation>
    <scope>NUCLEOTIDE SEQUENCE</scope>
</reference>
<evidence type="ECO:0000313" key="1">
    <source>
        <dbReference type="EMBL" id="AIA90207.1"/>
    </source>
</evidence>
<proteinExistence type="predicted"/>